<sequence length="259" mass="30231">MKYTIYFFLCLSVSISAQKPIETQALSNTPLDADTLVSLDNFGTTYFIKNDVFYKKTSTNNITYNNVQLSNLYSANAFNPLKINLFYKDFNTVIILDNRLAEIYKVDFNTLAPYKNVTHISTGHDNTIWLFNQDLQKLEVFDYKTNTTRAQTVPVNSPVLDLKSNYNFCWLLTKNYLFIYNYFGSLIQKIQNNGYTNMVESNGNIILKKDNSLFYLKKNQDQIIPIETPNLLIKQFFVTNETLYIYNTKILQQFQLKIN</sequence>
<dbReference type="RefSeq" id="WP_019386630.1">
    <property type="nucleotide sequence ID" value="NZ_ALIH01000002.1"/>
</dbReference>
<dbReference type="Proteomes" id="UP000184396">
    <property type="component" value="Unassembled WGS sequence"/>
</dbReference>
<proteinExistence type="predicted"/>
<evidence type="ECO:0000313" key="1">
    <source>
        <dbReference type="EMBL" id="SHI81792.1"/>
    </source>
</evidence>
<dbReference type="STRING" id="1178825.SAMN05216261_1845"/>
<protein>
    <submittedName>
        <fullName evidence="1">Uncharacterized protein</fullName>
    </submittedName>
</protein>
<evidence type="ECO:0000313" key="2">
    <source>
        <dbReference type="Proteomes" id="UP000184396"/>
    </source>
</evidence>
<dbReference type="eggNOG" id="ENOG502Z9ZK">
    <property type="taxonomic scope" value="Bacteria"/>
</dbReference>
<dbReference type="OrthoDB" id="1143207at2"/>
<accession>A0A1M6E8K8</accession>
<reference evidence="1 2" key="1">
    <citation type="submission" date="2016-11" db="EMBL/GenBank/DDBJ databases">
        <authorList>
            <person name="Jaros S."/>
            <person name="Januszkiewicz K."/>
            <person name="Wedrychowicz H."/>
        </authorList>
    </citation>
    <scope>NUCLEOTIDE SEQUENCE [LARGE SCALE GENOMIC DNA]</scope>
    <source>
        <strain evidence="1 2">CGMCC 1.12213</strain>
    </source>
</reference>
<gene>
    <name evidence="1" type="ORF">SAMN05216261_1845</name>
</gene>
<organism evidence="1 2">
    <name type="scientific">Algibacter luteus</name>
    <dbReference type="NCBI Taxonomy" id="1178825"/>
    <lineage>
        <taxon>Bacteria</taxon>
        <taxon>Pseudomonadati</taxon>
        <taxon>Bacteroidota</taxon>
        <taxon>Flavobacteriia</taxon>
        <taxon>Flavobacteriales</taxon>
        <taxon>Flavobacteriaceae</taxon>
        <taxon>Algibacter</taxon>
    </lineage>
</organism>
<dbReference type="AlphaFoldDB" id="A0A1M6E8K8"/>
<keyword evidence="2" id="KW-1185">Reference proteome</keyword>
<name>A0A1M6E8K8_9FLAO</name>
<dbReference type="EMBL" id="FQYK01000004">
    <property type="protein sequence ID" value="SHI81792.1"/>
    <property type="molecule type" value="Genomic_DNA"/>
</dbReference>